<dbReference type="SUPFAM" id="SSF56672">
    <property type="entry name" value="DNA/RNA polymerases"/>
    <property type="match status" value="1"/>
</dbReference>
<evidence type="ECO:0000259" key="2">
    <source>
        <dbReference type="Pfam" id="PF07727"/>
    </source>
</evidence>
<feature type="region of interest" description="Disordered" evidence="1">
    <location>
        <begin position="137"/>
        <end position="236"/>
    </location>
</feature>
<dbReference type="EMBL" id="CAMAPF010000958">
    <property type="protein sequence ID" value="CAH9130086.1"/>
    <property type="molecule type" value="Genomic_DNA"/>
</dbReference>
<dbReference type="Proteomes" id="UP001152523">
    <property type="component" value="Unassembled WGS sequence"/>
</dbReference>
<evidence type="ECO:0000256" key="1">
    <source>
        <dbReference type="SAM" id="MobiDB-lite"/>
    </source>
</evidence>
<gene>
    <name evidence="4" type="ORF">CEPIT_LOCUS21807</name>
    <name evidence="5" type="ORF">CEPIT_LOCUS30358</name>
</gene>
<organism evidence="5 6">
    <name type="scientific">Cuscuta epithymum</name>
    <dbReference type="NCBI Taxonomy" id="186058"/>
    <lineage>
        <taxon>Eukaryota</taxon>
        <taxon>Viridiplantae</taxon>
        <taxon>Streptophyta</taxon>
        <taxon>Embryophyta</taxon>
        <taxon>Tracheophyta</taxon>
        <taxon>Spermatophyta</taxon>
        <taxon>Magnoliopsida</taxon>
        <taxon>eudicotyledons</taxon>
        <taxon>Gunneridae</taxon>
        <taxon>Pentapetalae</taxon>
        <taxon>asterids</taxon>
        <taxon>lamiids</taxon>
        <taxon>Solanales</taxon>
        <taxon>Convolvulaceae</taxon>
        <taxon>Cuscuteae</taxon>
        <taxon>Cuscuta</taxon>
        <taxon>Cuscuta subgen. Cuscuta</taxon>
    </lineage>
</organism>
<comment type="caution">
    <text evidence="5">The sequence shown here is derived from an EMBL/GenBank/DDBJ whole genome shotgun (WGS) entry which is preliminary data.</text>
</comment>
<dbReference type="InterPro" id="IPR043502">
    <property type="entry name" value="DNA/RNA_pol_sf"/>
</dbReference>
<feature type="compositionally biased region" description="Pro residues" evidence="1">
    <location>
        <begin position="218"/>
        <end position="230"/>
    </location>
</feature>
<dbReference type="Pfam" id="PF25597">
    <property type="entry name" value="SH3_retrovirus"/>
    <property type="match status" value="1"/>
</dbReference>
<accession>A0AAV0F3Y9</accession>
<protein>
    <recommendedName>
        <fullName evidence="7">Reverse transcriptase Ty1/copia-type domain-containing protein</fullName>
    </recommendedName>
</protein>
<evidence type="ECO:0008006" key="7">
    <source>
        <dbReference type="Google" id="ProtNLM"/>
    </source>
</evidence>
<feature type="compositionally biased region" description="Low complexity" evidence="1">
    <location>
        <begin position="176"/>
        <end position="189"/>
    </location>
</feature>
<name>A0AAV0F3Y9_9ASTE</name>
<feature type="compositionally biased region" description="Low complexity" evidence="1">
    <location>
        <begin position="208"/>
        <end position="217"/>
    </location>
</feature>
<evidence type="ECO:0000313" key="5">
    <source>
        <dbReference type="EMBL" id="CAH9130086.1"/>
    </source>
</evidence>
<dbReference type="InterPro" id="IPR057670">
    <property type="entry name" value="SH3_retrovirus"/>
</dbReference>
<dbReference type="CDD" id="cd09272">
    <property type="entry name" value="RNase_HI_RT_Ty1"/>
    <property type="match status" value="1"/>
</dbReference>
<evidence type="ECO:0000313" key="6">
    <source>
        <dbReference type="Proteomes" id="UP001152523"/>
    </source>
</evidence>
<sequence length="775" mass="85912">MLITAHLPTSFWVDALYTATYIINRLPTPVLGNVSPFEKLFLKPPEYSFLRVFGCACFPNIVATSSNKLSPRSILCVFLGYAPGYKGYRCLDPKTGRVYISRDVIFLETNFPYPNLISQPTTSSSLISSWSPTHTSDHLPLPPASSHNNSHSTSILPSQIIPYTPSTAPASPQPSIPSSLSSPATIPSPSSSPRPSTPAYSPPPSPSPSSSTASPTSNSPPTPPPSPPMAPNVHPMRTRAKDGIFKPKTIFTLNTLALPTDPTCFSQANKSLVWRAAMADEFNALIANNTWDLVPSDKTKNVVGCKWIYKTKYLSDGSIERHKACLVAQGFNQQAGIDFSETFSPVVKPTTVRLVLSVAISLGWTVRQLDVKNAFLHGHLTEEVYMRQPPGFVHPQFPTHICRLRKALYGLKQAPRAWFHRFSGFLLSRGFSQSRSDSSMFVFRSPSETIYILLYVDDILITGSSPSLVSQIIHTLSGQFAMKDLGDLHYFLGIQASRTSAGLFLSQQKYTTDLLHRFHLHTVKPVRTPLPSRTTLSLTDGDLLSDGTEYRSMVGALQYLTITRPDITYAVHLVSQFMHAPRTTHLAAVKRIYRYLQGTSSHGLWLRSGQSISVVVAYSDADWAGCPDSCRSTTGYAIFLGDNLVSWRSKKQPTVSKSSTEAEYRAVAYTVQDTLFIRSLLYDMGIILPNPVKLFCDNVSASYLAVNPIQHDRSKHIKIDYHFVRERVAHGDLTVKYIPTQFQLADIFTKNLSSQRFEFLRSNLHVISPAQIEGV</sequence>
<dbReference type="PANTHER" id="PTHR11439:SF467">
    <property type="entry name" value="INTEGRASE CATALYTIC DOMAIN-CONTAINING PROTEIN"/>
    <property type="match status" value="1"/>
</dbReference>
<dbReference type="AlphaFoldDB" id="A0AAV0F3Y9"/>
<feature type="compositionally biased region" description="Pro residues" evidence="1">
    <location>
        <begin position="190"/>
        <end position="207"/>
    </location>
</feature>
<dbReference type="EMBL" id="CAMAPF010000386">
    <property type="protein sequence ID" value="CAH9117268.1"/>
    <property type="molecule type" value="Genomic_DNA"/>
</dbReference>
<dbReference type="InterPro" id="IPR013103">
    <property type="entry name" value="RVT_2"/>
</dbReference>
<reference evidence="5" key="1">
    <citation type="submission" date="2022-07" db="EMBL/GenBank/DDBJ databases">
        <authorList>
            <person name="Macas J."/>
            <person name="Novak P."/>
            <person name="Neumann P."/>
        </authorList>
    </citation>
    <scope>NUCLEOTIDE SEQUENCE</scope>
</reference>
<feature type="domain" description="Reverse transcriptase Ty1/copia-type" evidence="2">
    <location>
        <begin position="288"/>
        <end position="530"/>
    </location>
</feature>
<dbReference type="PANTHER" id="PTHR11439">
    <property type="entry name" value="GAG-POL-RELATED RETROTRANSPOSON"/>
    <property type="match status" value="1"/>
</dbReference>
<feature type="domain" description="Retroviral polymerase SH3-like" evidence="3">
    <location>
        <begin position="55"/>
        <end position="115"/>
    </location>
</feature>
<keyword evidence="6" id="KW-1185">Reference proteome</keyword>
<feature type="compositionally biased region" description="Polar residues" evidence="1">
    <location>
        <begin position="145"/>
        <end position="157"/>
    </location>
</feature>
<proteinExistence type="predicted"/>
<dbReference type="Pfam" id="PF07727">
    <property type="entry name" value="RVT_2"/>
    <property type="match status" value="1"/>
</dbReference>
<evidence type="ECO:0000313" key="4">
    <source>
        <dbReference type="EMBL" id="CAH9117268.1"/>
    </source>
</evidence>
<evidence type="ECO:0000259" key="3">
    <source>
        <dbReference type="Pfam" id="PF25597"/>
    </source>
</evidence>